<protein>
    <recommendedName>
        <fullName evidence="7">Endopeptidase La</fullName>
    </recommendedName>
</protein>
<dbReference type="Pfam" id="PF05362">
    <property type="entry name" value="Lon_C"/>
    <property type="match status" value="1"/>
</dbReference>
<reference evidence="6" key="1">
    <citation type="journal article" date="2019" name="Int. J. Syst. Evol. Microbiol.">
        <title>The Global Catalogue of Microorganisms (GCM) 10K type strain sequencing project: providing services to taxonomists for standard genome sequencing and annotation.</title>
        <authorList>
            <consortium name="The Broad Institute Genomics Platform"/>
            <consortium name="The Broad Institute Genome Sequencing Center for Infectious Disease"/>
            <person name="Wu L."/>
            <person name="Ma J."/>
        </authorList>
    </citation>
    <scope>NUCLEOTIDE SEQUENCE [LARGE SCALE GENOMIC DNA]</scope>
    <source>
        <strain evidence="6">CCM 8653</strain>
    </source>
</reference>
<dbReference type="Proteomes" id="UP000632535">
    <property type="component" value="Unassembled WGS sequence"/>
</dbReference>
<keyword evidence="2" id="KW-1133">Transmembrane helix</keyword>
<dbReference type="InterPro" id="IPR020568">
    <property type="entry name" value="Ribosomal_Su5_D2-typ_SF"/>
</dbReference>
<keyword evidence="2" id="KW-0472">Membrane</keyword>
<dbReference type="InterPro" id="IPR008269">
    <property type="entry name" value="Lon_proteolytic"/>
</dbReference>
<evidence type="ECO:0000256" key="2">
    <source>
        <dbReference type="SAM" id="Phobius"/>
    </source>
</evidence>
<feature type="transmembrane region" description="Helical" evidence="2">
    <location>
        <begin position="28"/>
        <end position="47"/>
    </location>
</feature>
<feature type="region of interest" description="Disordered" evidence="1">
    <location>
        <begin position="57"/>
        <end position="80"/>
    </location>
</feature>
<gene>
    <name evidence="5" type="ORF">GCM10007368_19960</name>
</gene>
<dbReference type="Gene3D" id="3.30.230.10">
    <property type="match status" value="1"/>
</dbReference>
<dbReference type="SUPFAM" id="SSF54211">
    <property type="entry name" value="Ribosomal protein S5 domain 2-like"/>
    <property type="match status" value="1"/>
</dbReference>
<feature type="domain" description="Lon proteolytic" evidence="3">
    <location>
        <begin position="276"/>
        <end position="362"/>
    </location>
</feature>
<keyword evidence="2" id="KW-0812">Transmembrane</keyword>
<dbReference type="Pfam" id="PF13180">
    <property type="entry name" value="PDZ_2"/>
    <property type="match status" value="1"/>
</dbReference>
<dbReference type="InterPro" id="IPR036034">
    <property type="entry name" value="PDZ_sf"/>
</dbReference>
<evidence type="ECO:0000313" key="6">
    <source>
        <dbReference type="Proteomes" id="UP000632535"/>
    </source>
</evidence>
<dbReference type="EMBL" id="BMDG01000006">
    <property type="protein sequence ID" value="GGI08197.1"/>
    <property type="molecule type" value="Genomic_DNA"/>
</dbReference>
<dbReference type="SUPFAM" id="SSF50156">
    <property type="entry name" value="PDZ domain-like"/>
    <property type="match status" value="1"/>
</dbReference>
<proteinExistence type="predicted"/>
<evidence type="ECO:0008006" key="7">
    <source>
        <dbReference type="Google" id="ProtNLM"/>
    </source>
</evidence>
<name>A0ABQ2B726_9MICO</name>
<evidence type="ECO:0000313" key="5">
    <source>
        <dbReference type="EMBL" id="GGI08197.1"/>
    </source>
</evidence>
<evidence type="ECO:0000259" key="4">
    <source>
        <dbReference type="Pfam" id="PF13180"/>
    </source>
</evidence>
<evidence type="ECO:0000259" key="3">
    <source>
        <dbReference type="Pfam" id="PF05362"/>
    </source>
</evidence>
<keyword evidence="6" id="KW-1185">Reference proteome</keyword>
<dbReference type="RefSeq" id="WP_229737899.1">
    <property type="nucleotide sequence ID" value="NZ_BMDG01000006.1"/>
</dbReference>
<dbReference type="Gene3D" id="2.30.42.10">
    <property type="match status" value="1"/>
</dbReference>
<feature type="domain" description="PDZ" evidence="4">
    <location>
        <begin position="190"/>
        <end position="243"/>
    </location>
</feature>
<feature type="region of interest" description="Disordered" evidence="1">
    <location>
        <begin position="1"/>
        <end position="22"/>
    </location>
</feature>
<sequence>MTFDHDILAPDDAASPEHPAAPVSGRSVTLGISLLVTALLAAVLLVLPAPYAIRAPGPTQDTLGVQGGEAAAEDEPDGESVTAVPVVAVDGAPTFDTTGQLRLTTISAFGGPGSDVLLGDVLQAWYAPERSVQPAELIFGEESTSEEQERMLQAQMEGSEESATVAALTALGYEVPATLTVIGAAEGSGAEGVVEPDDVVRSIDGEPVVTHQDLLAGLDEVTPGDDVVLGVERDGAEQDLTVTTGDGDGRAALGIYLDPQYRFPVDVTIRPGNIGGSSAGTMFALAIIDKMTKEDELGGEIVAGTGTMSVDGRVGPIGGIRQKMFGAQRDDARWFLAPASNCDEVVGHVPDGLRVVRVATLDDARSAIEAIGAGAADGLPTCS</sequence>
<evidence type="ECO:0000256" key="1">
    <source>
        <dbReference type="SAM" id="MobiDB-lite"/>
    </source>
</evidence>
<organism evidence="5 6">
    <name type="scientific">Isoptericola cucumis</name>
    <dbReference type="NCBI Taxonomy" id="1776856"/>
    <lineage>
        <taxon>Bacteria</taxon>
        <taxon>Bacillati</taxon>
        <taxon>Actinomycetota</taxon>
        <taxon>Actinomycetes</taxon>
        <taxon>Micrococcales</taxon>
        <taxon>Promicromonosporaceae</taxon>
        <taxon>Isoptericola</taxon>
    </lineage>
</organism>
<comment type="caution">
    <text evidence="5">The sequence shown here is derived from an EMBL/GenBank/DDBJ whole genome shotgun (WGS) entry which is preliminary data.</text>
</comment>
<accession>A0ABQ2B726</accession>
<dbReference type="PANTHER" id="PTHR10046">
    <property type="entry name" value="ATP DEPENDENT LON PROTEASE FAMILY MEMBER"/>
    <property type="match status" value="1"/>
</dbReference>
<dbReference type="InterPro" id="IPR014721">
    <property type="entry name" value="Ribsml_uS5_D2-typ_fold_subgr"/>
</dbReference>
<dbReference type="InterPro" id="IPR027065">
    <property type="entry name" value="Lon_Prtase"/>
</dbReference>
<dbReference type="InterPro" id="IPR001478">
    <property type="entry name" value="PDZ"/>
</dbReference>